<reference evidence="1" key="1">
    <citation type="submission" date="2021-06" db="EMBL/GenBank/DDBJ databases">
        <authorList>
            <person name="Kallberg Y."/>
            <person name="Tangrot J."/>
            <person name="Rosling A."/>
        </authorList>
    </citation>
    <scope>NUCLEOTIDE SEQUENCE</scope>
    <source>
        <strain evidence="1">AU212A</strain>
    </source>
</reference>
<proteinExistence type="predicted"/>
<comment type="caution">
    <text evidence="1">The sequence shown here is derived from an EMBL/GenBank/DDBJ whole genome shotgun (WGS) entry which is preliminary data.</text>
</comment>
<name>A0ACA9NMP4_9GLOM</name>
<organism evidence="1 2">
    <name type="scientific">Scutellospora calospora</name>
    <dbReference type="NCBI Taxonomy" id="85575"/>
    <lineage>
        <taxon>Eukaryota</taxon>
        <taxon>Fungi</taxon>
        <taxon>Fungi incertae sedis</taxon>
        <taxon>Mucoromycota</taxon>
        <taxon>Glomeromycotina</taxon>
        <taxon>Glomeromycetes</taxon>
        <taxon>Diversisporales</taxon>
        <taxon>Gigasporaceae</taxon>
        <taxon>Scutellospora</taxon>
    </lineage>
</organism>
<keyword evidence="2" id="KW-1185">Reference proteome</keyword>
<accession>A0ACA9NMP4</accession>
<dbReference type="Proteomes" id="UP000789860">
    <property type="component" value="Unassembled WGS sequence"/>
</dbReference>
<sequence length="199" mass="22310">DKKSPYPLGQFRRAKSTSMIELFKDCKDKENTPPRLSTYASPSYSPLSDQSPLSSPLKRMAESPITQYFKRVDISKTVIKSTAIKSTPIRSGDVVKSTLTRSENDMLISPAPNFMAFKKEKVTISANVSALRHVSKNHVTPPTKSGINGYFHKVRGKHKKVSRYITEDKLHDVSPETLRVFAAARGGDISLFREYAMEN</sequence>
<evidence type="ECO:0000313" key="2">
    <source>
        <dbReference type="Proteomes" id="UP000789860"/>
    </source>
</evidence>
<feature type="non-terminal residue" evidence="1">
    <location>
        <position position="1"/>
    </location>
</feature>
<evidence type="ECO:0000313" key="1">
    <source>
        <dbReference type="EMBL" id="CAG8659629.1"/>
    </source>
</evidence>
<feature type="non-terminal residue" evidence="1">
    <location>
        <position position="199"/>
    </location>
</feature>
<dbReference type="EMBL" id="CAJVPM010025858">
    <property type="protein sequence ID" value="CAG8659629.1"/>
    <property type="molecule type" value="Genomic_DNA"/>
</dbReference>
<protein>
    <submittedName>
        <fullName evidence="1">7686_t:CDS:1</fullName>
    </submittedName>
</protein>
<gene>
    <name evidence="1" type="ORF">SCALOS_LOCUS8980</name>
</gene>